<sequence>MACILWLMKMVTSEKIILILQCKCFEMQVIWPKETRKGGKEEQKDHQMFSKL</sequence>
<name>I7GMA0_MACFA</name>
<protein>
    <submittedName>
        <fullName evidence="1">Macaca fascicularis brain cDNA clone: QflA-16242, similar to human KIAA0052 protein (KIAA0052), mRNA, RefSeq: NM_015360.2</fullName>
    </submittedName>
</protein>
<accession>I7GMA0</accession>
<proteinExistence type="evidence at transcript level"/>
<dbReference type="EMBL" id="AB171995">
    <property type="protein sequence ID" value="BAE89057.1"/>
    <property type="molecule type" value="mRNA"/>
</dbReference>
<evidence type="ECO:0000313" key="1">
    <source>
        <dbReference type="EMBL" id="BAE89057.1"/>
    </source>
</evidence>
<reference evidence="1" key="1">
    <citation type="journal article" date="2007" name="PLoS Biol.">
        <title>Rate of evolution in brain-expressed genes in humans and other primates.</title>
        <authorList>
            <person name="Wang H.-Y."/>
            <person name="Chien H.-C."/>
            <person name="Osada N."/>
            <person name="Hashimoto K."/>
            <person name="Sugano S."/>
            <person name="Gojobori T."/>
            <person name="Chou C.-K."/>
            <person name="Tsai S.-F."/>
            <person name="Wu C.-I."/>
            <person name="Shen C.-K.J."/>
        </authorList>
    </citation>
    <scope>NUCLEOTIDE SEQUENCE</scope>
</reference>
<organism evidence="1">
    <name type="scientific">Macaca fascicularis</name>
    <name type="common">Crab-eating macaque</name>
    <name type="synonym">Cynomolgus monkey</name>
    <dbReference type="NCBI Taxonomy" id="9541"/>
    <lineage>
        <taxon>Eukaryota</taxon>
        <taxon>Metazoa</taxon>
        <taxon>Chordata</taxon>
        <taxon>Craniata</taxon>
        <taxon>Vertebrata</taxon>
        <taxon>Euteleostomi</taxon>
        <taxon>Mammalia</taxon>
        <taxon>Eutheria</taxon>
        <taxon>Euarchontoglires</taxon>
        <taxon>Primates</taxon>
        <taxon>Haplorrhini</taxon>
        <taxon>Catarrhini</taxon>
        <taxon>Cercopithecidae</taxon>
        <taxon>Cercopithecinae</taxon>
        <taxon>Macaca</taxon>
    </lineage>
</organism>
<dbReference type="AlphaFoldDB" id="I7GMA0"/>